<evidence type="ECO:0000256" key="1">
    <source>
        <dbReference type="SAM" id="SignalP"/>
    </source>
</evidence>
<evidence type="ECO:0000313" key="2">
    <source>
        <dbReference type="EMBL" id="MDQ7247368.1"/>
    </source>
</evidence>
<organism evidence="2 3">
    <name type="scientific">Dongia sedimenti</name>
    <dbReference type="NCBI Taxonomy" id="3064282"/>
    <lineage>
        <taxon>Bacteria</taxon>
        <taxon>Pseudomonadati</taxon>
        <taxon>Pseudomonadota</taxon>
        <taxon>Alphaproteobacteria</taxon>
        <taxon>Rhodospirillales</taxon>
        <taxon>Dongiaceae</taxon>
        <taxon>Dongia</taxon>
    </lineage>
</organism>
<evidence type="ECO:0000313" key="3">
    <source>
        <dbReference type="Proteomes" id="UP001230156"/>
    </source>
</evidence>
<dbReference type="Pfam" id="PF02643">
    <property type="entry name" value="DUF192"/>
    <property type="match status" value="1"/>
</dbReference>
<dbReference type="InterPro" id="IPR003795">
    <property type="entry name" value="DUF192"/>
</dbReference>
<reference evidence="3" key="1">
    <citation type="submission" date="2023-08" db="EMBL/GenBank/DDBJ databases">
        <title>Rhodospirillaceae gen. nov., a novel taxon isolated from the Yangtze River Yuezi River estuary sludge.</title>
        <authorList>
            <person name="Ruan L."/>
        </authorList>
    </citation>
    <scope>NUCLEOTIDE SEQUENCE [LARGE SCALE GENOMIC DNA]</scope>
    <source>
        <strain evidence="3">R-7</strain>
    </source>
</reference>
<feature type="signal peptide" evidence="1">
    <location>
        <begin position="1"/>
        <end position="30"/>
    </location>
</feature>
<dbReference type="Gene3D" id="2.60.120.1140">
    <property type="entry name" value="Protein of unknown function DUF192"/>
    <property type="match status" value="1"/>
</dbReference>
<accession>A0ABU0YI19</accession>
<sequence length="154" mass="16553">MSLRAVRFLVFASFWSLVAALCFGASAVAAEPLVIHAGGSAYKFEVEIVATPETRAQGLMFREKLAANAGMLFIYPGEQPVSFWMKNTLIPLDMLFLKADGRIAHIAHSAVPHDETPIDSGAAVKAVLEVNGGTADALGIKEGDRVEYPERPSH</sequence>
<keyword evidence="1" id="KW-0732">Signal</keyword>
<name>A0ABU0YI19_9PROT</name>
<dbReference type="PANTHER" id="PTHR37953:SF1">
    <property type="entry name" value="UPF0127 PROTEIN MJ1496"/>
    <property type="match status" value="1"/>
</dbReference>
<proteinExistence type="predicted"/>
<keyword evidence="3" id="KW-1185">Reference proteome</keyword>
<gene>
    <name evidence="2" type="ORF">Q8A70_06805</name>
</gene>
<dbReference type="RefSeq" id="WP_379954769.1">
    <property type="nucleotide sequence ID" value="NZ_JAUYVI010000002.1"/>
</dbReference>
<dbReference type="InterPro" id="IPR038695">
    <property type="entry name" value="Saro_0823-like_sf"/>
</dbReference>
<dbReference type="EMBL" id="JAUYVI010000002">
    <property type="protein sequence ID" value="MDQ7247368.1"/>
    <property type="molecule type" value="Genomic_DNA"/>
</dbReference>
<protein>
    <submittedName>
        <fullName evidence="2">DUF192 domain-containing protein</fullName>
    </submittedName>
</protein>
<dbReference type="PANTHER" id="PTHR37953">
    <property type="entry name" value="UPF0127 PROTEIN MJ1496"/>
    <property type="match status" value="1"/>
</dbReference>
<feature type="chain" id="PRO_5046588902" evidence="1">
    <location>
        <begin position="31"/>
        <end position="154"/>
    </location>
</feature>
<dbReference type="Proteomes" id="UP001230156">
    <property type="component" value="Unassembled WGS sequence"/>
</dbReference>
<comment type="caution">
    <text evidence="2">The sequence shown here is derived from an EMBL/GenBank/DDBJ whole genome shotgun (WGS) entry which is preliminary data.</text>
</comment>